<evidence type="ECO:0000256" key="7">
    <source>
        <dbReference type="SAM" id="Phobius"/>
    </source>
</evidence>
<keyword evidence="10" id="KW-1185">Reference proteome</keyword>
<name>A0A2P7QNY2_9SPHN</name>
<proteinExistence type="inferred from homology"/>
<keyword evidence="5 7" id="KW-0472">Membrane</keyword>
<comment type="similarity">
    <text evidence="6">Belongs to the exbB/tolQ family.</text>
</comment>
<keyword evidence="9" id="KW-0282">Flagellum</keyword>
<feature type="transmembrane region" description="Helical" evidence="7">
    <location>
        <begin position="151"/>
        <end position="171"/>
    </location>
</feature>
<evidence type="ECO:0000313" key="10">
    <source>
        <dbReference type="Proteomes" id="UP000241167"/>
    </source>
</evidence>
<keyword evidence="9" id="KW-0969">Cilium</keyword>
<dbReference type="Proteomes" id="UP000241167">
    <property type="component" value="Unassembled WGS sequence"/>
</dbReference>
<keyword evidence="6" id="KW-0813">Transport</keyword>
<dbReference type="GO" id="GO:0015031">
    <property type="term" value="P:protein transport"/>
    <property type="evidence" value="ECO:0007669"/>
    <property type="project" value="UniProtKB-KW"/>
</dbReference>
<dbReference type="GO" id="GO:0071978">
    <property type="term" value="P:bacterial-type flagellum-dependent swarming motility"/>
    <property type="evidence" value="ECO:0007669"/>
    <property type="project" value="InterPro"/>
</dbReference>
<keyword evidence="4 7" id="KW-1133">Transmembrane helix</keyword>
<dbReference type="GO" id="GO:0005886">
    <property type="term" value="C:plasma membrane"/>
    <property type="evidence" value="ECO:0007669"/>
    <property type="project" value="UniProtKB-SubCell"/>
</dbReference>
<keyword evidence="9" id="KW-0966">Cell projection</keyword>
<gene>
    <name evidence="9" type="ORF">C7I55_13785</name>
</gene>
<evidence type="ECO:0000256" key="1">
    <source>
        <dbReference type="ARBA" id="ARBA00004651"/>
    </source>
</evidence>
<sequence>MIDPAALALVAGGSLIAAVLRSTRADLAGALGALKPMVMASPARDEAVARMALRQVERLAQLQGIACIDRVGPESAFVRSAALKLIDVASVDAFAGWQTDEMEARRIRHHNAAAFWRTAADAAPSMGMIGTVIGLIGMFASLDDPSGLGPAMALAMLTTLYGLIFGVLLFGSAASRLERLSKAELRWQRAVVTRLEALAREEVRTTEQWLKRRTRAAG</sequence>
<reference evidence="9 10" key="1">
    <citation type="submission" date="2018-03" db="EMBL/GenBank/DDBJ databases">
        <title>The draft genome of Sphingosinicella sp. GL-C-18.</title>
        <authorList>
            <person name="Liu L."/>
            <person name="Li L."/>
            <person name="Liang L."/>
            <person name="Zhang X."/>
            <person name="Wang T."/>
        </authorList>
    </citation>
    <scope>NUCLEOTIDE SEQUENCE [LARGE SCALE GENOMIC DNA]</scope>
    <source>
        <strain evidence="9 10">GL-C-18</strain>
    </source>
</reference>
<keyword evidence="3 7" id="KW-0812">Transmembrane</keyword>
<dbReference type="GO" id="GO:0006935">
    <property type="term" value="P:chemotaxis"/>
    <property type="evidence" value="ECO:0007669"/>
    <property type="project" value="InterPro"/>
</dbReference>
<dbReference type="RefSeq" id="WP_106513556.1">
    <property type="nucleotide sequence ID" value="NZ_PXYI01000004.1"/>
</dbReference>
<evidence type="ECO:0000256" key="3">
    <source>
        <dbReference type="ARBA" id="ARBA00022692"/>
    </source>
</evidence>
<comment type="caution">
    <text evidence="9">The sequence shown here is derived from an EMBL/GenBank/DDBJ whole genome shotgun (WGS) entry which is preliminary data.</text>
</comment>
<dbReference type="EMBL" id="PXYI01000004">
    <property type="protein sequence ID" value="PSJ39661.1"/>
    <property type="molecule type" value="Genomic_DNA"/>
</dbReference>
<evidence type="ECO:0000256" key="5">
    <source>
        <dbReference type="ARBA" id="ARBA00023136"/>
    </source>
</evidence>
<dbReference type="Pfam" id="PF01618">
    <property type="entry name" value="MotA_ExbB"/>
    <property type="match status" value="1"/>
</dbReference>
<evidence type="ECO:0000313" key="9">
    <source>
        <dbReference type="EMBL" id="PSJ39661.1"/>
    </source>
</evidence>
<dbReference type="AlphaFoldDB" id="A0A2P7QNY2"/>
<evidence type="ECO:0000259" key="8">
    <source>
        <dbReference type="Pfam" id="PF01618"/>
    </source>
</evidence>
<feature type="domain" description="MotA/TolQ/ExbB proton channel" evidence="8">
    <location>
        <begin position="73"/>
        <end position="185"/>
    </location>
</feature>
<organism evidence="9 10">
    <name type="scientific">Allosphingosinicella deserti</name>
    <dbReference type="NCBI Taxonomy" id="2116704"/>
    <lineage>
        <taxon>Bacteria</taxon>
        <taxon>Pseudomonadati</taxon>
        <taxon>Pseudomonadota</taxon>
        <taxon>Alphaproteobacteria</taxon>
        <taxon>Sphingomonadales</taxon>
        <taxon>Sphingomonadaceae</taxon>
        <taxon>Allosphingosinicella</taxon>
    </lineage>
</organism>
<protein>
    <submittedName>
        <fullName evidence="9">Flagellar motor protein</fullName>
    </submittedName>
</protein>
<accession>A0A2P7QNY2</accession>
<comment type="subcellular location">
    <subcellularLocation>
        <location evidence="1">Cell membrane</location>
        <topology evidence="1">Multi-pass membrane protein</topology>
    </subcellularLocation>
    <subcellularLocation>
        <location evidence="6">Membrane</location>
        <topology evidence="6">Multi-pass membrane protein</topology>
    </subcellularLocation>
</comment>
<evidence type="ECO:0000256" key="2">
    <source>
        <dbReference type="ARBA" id="ARBA00022475"/>
    </source>
</evidence>
<evidence type="ECO:0000256" key="6">
    <source>
        <dbReference type="RuleBase" id="RU004057"/>
    </source>
</evidence>
<evidence type="ECO:0000256" key="4">
    <source>
        <dbReference type="ARBA" id="ARBA00022989"/>
    </source>
</evidence>
<keyword evidence="2" id="KW-1003">Cell membrane</keyword>
<dbReference type="PANTHER" id="PTHR30433">
    <property type="entry name" value="CHEMOTAXIS PROTEIN MOTA"/>
    <property type="match status" value="1"/>
</dbReference>
<dbReference type="OrthoDB" id="9806929at2"/>
<dbReference type="InterPro" id="IPR047055">
    <property type="entry name" value="MotA-like"/>
</dbReference>
<keyword evidence="6" id="KW-0653">Protein transport</keyword>
<dbReference type="InterPro" id="IPR002898">
    <property type="entry name" value="MotA_ExbB_proton_chnl"/>
</dbReference>